<dbReference type="Proteomes" id="UP000618931">
    <property type="component" value="Unassembled WGS sequence"/>
</dbReference>
<evidence type="ECO:0000313" key="3">
    <source>
        <dbReference type="EMBL" id="MBF9220205.1"/>
    </source>
</evidence>
<dbReference type="SMART" id="SM00849">
    <property type="entry name" value="Lactamase_B"/>
    <property type="match status" value="1"/>
</dbReference>
<gene>
    <name evidence="3" type="ORF">I2H31_03725</name>
</gene>
<dbReference type="SUPFAM" id="SSF56281">
    <property type="entry name" value="Metallo-hydrolase/oxidoreductase"/>
    <property type="match status" value="1"/>
</dbReference>
<proteinExistence type="predicted"/>
<reference evidence="3 4" key="1">
    <citation type="submission" date="2020-11" db="EMBL/GenBank/DDBJ databases">
        <authorList>
            <person name="Kim M.K."/>
        </authorList>
    </citation>
    <scope>NUCLEOTIDE SEQUENCE [LARGE SCALE GENOMIC DNA]</scope>
    <source>
        <strain evidence="3 4">BT662</strain>
    </source>
</reference>
<evidence type="ECO:0000259" key="2">
    <source>
        <dbReference type="SMART" id="SM00849"/>
    </source>
</evidence>
<feature type="region of interest" description="Disordered" evidence="1">
    <location>
        <begin position="291"/>
        <end position="372"/>
    </location>
</feature>
<evidence type="ECO:0000313" key="4">
    <source>
        <dbReference type="Proteomes" id="UP000618931"/>
    </source>
</evidence>
<dbReference type="Pfam" id="PF00753">
    <property type="entry name" value="Lactamase_B"/>
    <property type="match status" value="1"/>
</dbReference>
<dbReference type="InterPro" id="IPR050855">
    <property type="entry name" value="NDM-1-like"/>
</dbReference>
<evidence type="ECO:0000256" key="1">
    <source>
        <dbReference type="SAM" id="MobiDB-lite"/>
    </source>
</evidence>
<dbReference type="PANTHER" id="PTHR42951:SF17">
    <property type="entry name" value="METALLO-BETA-LACTAMASE DOMAIN-CONTAINING PROTEIN"/>
    <property type="match status" value="1"/>
</dbReference>
<dbReference type="InterPro" id="IPR001279">
    <property type="entry name" value="Metallo-B-lactamas"/>
</dbReference>
<feature type="compositionally biased region" description="Basic and acidic residues" evidence="1">
    <location>
        <begin position="349"/>
        <end position="372"/>
    </location>
</feature>
<organism evidence="3 4">
    <name type="scientific">Hymenobacter ruricola</name>
    <dbReference type="NCBI Taxonomy" id="2791023"/>
    <lineage>
        <taxon>Bacteria</taxon>
        <taxon>Pseudomonadati</taxon>
        <taxon>Bacteroidota</taxon>
        <taxon>Cytophagia</taxon>
        <taxon>Cytophagales</taxon>
        <taxon>Hymenobacteraceae</taxon>
        <taxon>Hymenobacter</taxon>
    </lineage>
</organism>
<keyword evidence="4" id="KW-1185">Reference proteome</keyword>
<dbReference type="Gene3D" id="3.60.15.10">
    <property type="entry name" value="Ribonuclease Z/Hydroxyacylglutathione hydrolase-like"/>
    <property type="match status" value="1"/>
</dbReference>
<feature type="compositionally biased region" description="Basic residues" evidence="1">
    <location>
        <begin position="293"/>
        <end position="303"/>
    </location>
</feature>
<name>A0ABS0HZT3_9BACT</name>
<accession>A0ABS0HZT3</accession>
<sequence>MRDVFVNLYYAFPQDQPQGPWVLIDAGLPGSSDKIIKQAEELFGPDTPPAAILLTHGHFDHVGALDGLLAAWPDVPVYAHPLELPYLTGKSGFPPPDPTVGGGMMAYLSFTYPKHAYDFGPRVQALPADGSVPGLPGWRWVHTPGHTFGHVSFFREHDKVLVAGDAFTTVKQESGSAVYTQKQEVHGPPAYFTPDWDAARESIALLARLEPEVAATGHGIPMSGTTLRRQLADFVPRFDALARPKVGRYAKVPATADGSGVTSVPPPLVQPWLKGLALAGLAIGAVALATAGKGKKKDKKRKQGRTDSSDSPGKAAQRPADGSYRAWYRDNPAAGSEPGHGGSNFSHETGTRQHADQRYSDSWSRKIETQYP</sequence>
<feature type="domain" description="Metallo-beta-lactamase" evidence="2">
    <location>
        <begin position="5"/>
        <end position="218"/>
    </location>
</feature>
<comment type="caution">
    <text evidence="3">The sequence shown here is derived from an EMBL/GenBank/DDBJ whole genome shotgun (WGS) entry which is preliminary data.</text>
</comment>
<dbReference type="EMBL" id="JADQDM010000001">
    <property type="protein sequence ID" value="MBF9220205.1"/>
    <property type="molecule type" value="Genomic_DNA"/>
</dbReference>
<dbReference type="PANTHER" id="PTHR42951">
    <property type="entry name" value="METALLO-BETA-LACTAMASE DOMAIN-CONTAINING"/>
    <property type="match status" value="1"/>
</dbReference>
<protein>
    <submittedName>
        <fullName evidence="3">MBL fold metallo-hydrolase</fullName>
    </submittedName>
</protein>
<dbReference type="InterPro" id="IPR036866">
    <property type="entry name" value="RibonucZ/Hydroxyglut_hydro"/>
</dbReference>
<dbReference type="CDD" id="cd07721">
    <property type="entry name" value="yflN-like_MBL-fold"/>
    <property type="match status" value="1"/>
</dbReference>